<protein>
    <recommendedName>
        <fullName evidence="7">Vinorine synthase-like</fullName>
    </recommendedName>
</protein>
<evidence type="ECO:0000256" key="2">
    <source>
        <dbReference type="ARBA" id="ARBA00022679"/>
    </source>
</evidence>
<gene>
    <name evidence="5" type="ORF">F511_18209</name>
</gene>
<evidence type="ECO:0000313" key="5">
    <source>
        <dbReference type="EMBL" id="KZV33193.1"/>
    </source>
</evidence>
<dbReference type="EMBL" id="KV006333">
    <property type="protein sequence ID" value="KZV33193.1"/>
    <property type="molecule type" value="Genomic_DNA"/>
</dbReference>
<dbReference type="AlphaFoldDB" id="A0A2Z7BFI8"/>
<evidence type="ECO:0000256" key="1">
    <source>
        <dbReference type="ARBA" id="ARBA00009861"/>
    </source>
</evidence>
<keyword evidence="4" id="KW-0472">Membrane</keyword>
<evidence type="ECO:0000256" key="4">
    <source>
        <dbReference type="SAM" id="Phobius"/>
    </source>
</evidence>
<sequence length="398" mass="43932">MDIEIVAKEMIKPSSPTPNHLKNYKLCLLDQLIPAAYAPIVLLYPNQDVLTDLQVLQRIALLKKSLSQILVRFYPLAGTIGEDDISVDCDDRGACFTTAKVRNSLHGFLENPDLRVISHFLSFDESYVTNIQASVFECGGIAIGVCISHRILDGTALSTFLKAWSTADVAADSSIESPVINTIYPDFSASSLFPVDDHSQLKQASMAMWGCLFKKGQFVTKRFVFDRSAITALKEMAAGGDRRCATSVEAVSGFIWKSAVAAVEELRFGTKRPSLLTHVVNLRKRASPSLSETSFGNLIWMANAKLHAVSDRNLGFSSLVELVRKSISKIDGDYAKKLRGKDGLTTMLKYLKEIEEFGSKDVDYYGFTSWCKLGFYDVDFGWGSLFGLVALIPVVLFS</sequence>
<keyword evidence="2" id="KW-0808">Transferase</keyword>
<keyword evidence="4" id="KW-1133">Transmembrane helix</keyword>
<dbReference type="Proteomes" id="UP000250235">
    <property type="component" value="Unassembled WGS sequence"/>
</dbReference>
<dbReference type="OrthoDB" id="1932220at2759"/>
<name>A0A2Z7BFI8_9LAMI</name>
<keyword evidence="6" id="KW-1185">Reference proteome</keyword>
<proteinExistence type="inferred from homology"/>
<feature type="transmembrane region" description="Helical" evidence="4">
    <location>
        <begin position="380"/>
        <end position="397"/>
    </location>
</feature>
<dbReference type="GO" id="GO:0016746">
    <property type="term" value="F:acyltransferase activity"/>
    <property type="evidence" value="ECO:0007669"/>
    <property type="project" value="UniProtKB-KW"/>
</dbReference>
<evidence type="ECO:0000256" key="3">
    <source>
        <dbReference type="ARBA" id="ARBA00023315"/>
    </source>
</evidence>
<accession>A0A2Z7BFI8</accession>
<evidence type="ECO:0000313" key="6">
    <source>
        <dbReference type="Proteomes" id="UP000250235"/>
    </source>
</evidence>
<dbReference type="Gene3D" id="3.30.559.10">
    <property type="entry name" value="Chloramphenicol acetyltransferase-like domain"/>
    <property type="match status" value="2"/>
</dbReference>
<dbReference type="PANTHER" id="PTHR31623:SF110">
    <property type="entry name" value="VINORINE SYNTHASE-LIKE"/>
    <property type="match status" value="1"/>
</dbReference>
<keyword evidence="3" id="KW-0012">Acyltransferase</keyword>
<dbReference type="PANTHER" id="PTHR31623">
    <property type="entry name" value="F21J9.9"/>
    <property type="match status" value="1"/>
</dbReference>
<reference evidence="5 6" key="1">
    <citation type="journal article" date="2015" name="Proc. Natl. Acad. Sci. U.S.A.">
        <title>The resurrection genome of Boea hygrometrica: A blueprint for survival of dehydration.</title>
        <authorList>
            <person name="Xiao L."/>
            <person name="Yang G."/>
            <person name="Zhang L."/>
            <person name="Yang X."/>
            <person name="Zhao S."/>
            <person name="Ji Z."/>
            <person name="Zhou Q."/>
            <person name="Hu M."/>
            <person name="Wang Y."/>
            <person name="Chen M."/>
            <person name="Xu Y."/>
            <person name="Jin H."/>
            <person name="Xiao X."/>
            <person name="Hu G."/>
            <person name="Bao F."/>
            <person name="Hu Y."/>
            <person name="Wan P."/>
            <person name="Li L."/>
            <person name="Deng X."/>
            <person name="Kuang T."/>
            <person name="Xiang C."/>
            <person name="Zhu J.K."/>
            <person name="Oliver M.J."/>
            <person name="He Y."/>
        </authorList>
    </citation>
    <scope>NUCLEOTIDE SEQUENCE [LARGE SCALE GENOMIC DNA]</scope>
    <source>
        <strain evidence="6">cv. XS01</strain>
    </source>
</reference>
<organism evidence="5 6">
    <name type="scientific">Dorcoceras hygrometricum</name>
    <dbReference type="NCBI Taxonomy" id="472368"/>
    <lineage>
        <taxon>Eukaryota</taxon>
        <taxon>Viridiplantae</taxon>
        <taxon>Streptophyta</taxon>
        <taxon>Embryophyta</taxon>
        <taxon>Tracheophyta</taxon>
        <taxon>Spermatophyta</taxon>
        <taxon>Magnoliopsida</taxon>
        <taxon>eudicotyledons</taxon>
        <taxon>Gunneridae</taxon>
        <taxon>Pentapetalae</taxon>
        <taxon>asterids</taxon>
        <taxon>lamiids</taxon>
        <taxon>Lamiales</taxon>
        <taxon>Gesneriaceae</taxon>
        <taxon>Didymocarpoideae</taxon>
        <taxon>Trichosporeae</taxon>
        <taxon>Loxocarpinae</taxon>
        <taxon>Dorcoceras</taxon>
    </lineage>
</organism>
<evidence type="ECO:0008006" key="7">
    <source>
        <dbReference type="Google" id="ProtNLM"/>
    </source>
</evidence>
<keyword evidence="4" id="KW-0812">Transmembrane</keyword>
<dbReference type="Pfam" id="PF02458">
    <property type="entry name" value="Transferase"/>
    <property type="match status" value="1"/>
</dbReference>
<dbReference type="InterPro" id="IPR023213">
    <property type="entry name" value="CAT-like_dom_sf"/>
</dbReference>
<comment type="similarity">
    <text evidence="1">Belongs to the plant acyltransferase family.</text>
</comment>